<proteinExistence type="predicted"/>
<name>A0A7W8DR21_9BACT</name>
<comment type="subcellular location">
    <subcellularLocation>
        <location evidence="1">Cell envelope</location>
    </subcellularLocation>
</comment>
<keyword evidence="6 7" id="KW-0408">Iron</keyword>
<keyword evidence="11" id="KW-0575">Peroxidase</keyword>
<evidence type="ECO:0000256" key="7">
    <source>
        <dbReference type="PROSITE-ProRule" id="PRU00433"/>
    </source>
</evidence>
<evidence type="ECO:0000256" key="2">
    <source>
        <dbReference type="ARBA" id="ARBA00022617"/>
    </source>
</evidence>
<keyword evidence="3 7" id="KW-0479">Metal-binding</keyword>
<evidence type="ECO:0000256" key="9">
    <source>
        <dbReference type="SAM" id="SignalP"/>
    </source>
</evidence>
<evidence type="ECO:0000256" key="8">
    <source>
        <dbReference type="SAM" id="MobiDB-lite"/>
    </source>
</evidence>
<organism evidence="11 12">
    <name type="scientific">Prosthecobacter dejongeii</name>
    <dbReference type="NCBI Taxonomy" id="48465"/>
    <lineage>
        <taxon>Bacteria</taxon>
        <taxon>Pseudomonadati</taxon>
        <taxon>Verrucomicrobiota</taxon>
        <taxon>Verrucomicrobiia</taxon>
        <taxon>Verrucomicrobiales</taxon>
        <taxon>Verrucomicrobiaceae</taxon>
        <taxon>Prosthecobacter</taxon>
    </lineage>
</organism>
<keyword evidence="2 7" id="KW-0349">Heme</keyword>
<evidence type="ECO:0000259" key="10">
    <source>
        <dbReference type="PROSITE" id="PS51007"/>
    </source>
</evidence>
<evidence type="ECO:0000313" key="11">
    <source>
        <dbReference type="EMBL" id="MBB5039379.1"/>
    </source>
</evidence>
<dbReference type="InterPro" id="IPR009056">
    <property type="entry name" value="Cyt_c-like_dom"/>
</dbReference>
<dbReference type="PROSITE" id="PS51257">
    <property type="entry name" value="PROKAR_LIPOPROTEIN"/>
    <property type="match status" value="1"/>
</dbReference>
<dbReference type="Proteomes" id="UP000534294">
    <property type="component" value="Unassembled WGS sequence"/>
</dbReference>
<dbReference type="RefSeq" id="WP_184211103.1">
    <property type="nucleotide sequence ID" value="NZ_JACHIF010000008.1"/>
</dbReference>
<feature type="region of interest" description="Disordered" evidence="8">
    <location>
        <begin position="313"/>
        <end position="340"/>
    </location>
</feature>
<dbReference type="AlphaFoldDB" id="A0A7W8DR21"/>
<evidence type="ECO:0000256" key="4">
    <source>
        <dbReference type="ARBA" id="ARBA00022729"/>
    </source>
</evidence>
<dbReference type="PROSITE" id="PS51007">
    <property type="entry name" value="CYTC"/>
    <property type="match status" value="2"/>
</dbReference>
<evidence type="ECO:0000256" key="1">
    <source>
        <dbReference type="ARBA" id="ARBA00004196"/>
    </source>
</evidence>
<evidence type="ECO:0000256" key="6">
    <source>
        <dbReference type="ARBA" id="ARBA00023004"/>
    </source>
</evidence>
<dbReference type="Gene3D" id="1.10.760.10">
    <property type="entry name" value="Cytochrome c-like domain"/>
    <property type="match status" value="2"/>
</dbReference>
<reference evidence="11 12" key="1">
    <citation type="submission" date="2020-08" db="EMBL/GenBank/DDBJ databases">
        <title>Genomic Encyclopedia of Type Strains, Phase IV (KMG-IV): sequencing the most valuable type-strain genomes for metagenomic binning, comparative biology and taxonomic classification.</title>
        <authorList>
            <person name="Goeker M."/>
        </authorList>
    </citation>
    <scope>NUCLEOTIDE SEQUENCE [LARGE SCALE GENOMIC DNA]</scope>
    <source>
        <strain evidence="11 12">DSM 12251</strain>
    </source>
</reference>
<dbReference type="PANTHER" id="PTHR30600:SF10">
    <property type="entry name" value="BLL6722 PROTEIN"/>
    <property type="match status" value="1"/>
</dbReference>
<feature type="domain" description="Cytochrome c" evidence="10">
    <location>
        <begin position="225"/>
        <end position="357"/>
    </location>
</feature>
<accession>A0A7W8DR21</accession>
<sequence>MKISPLFVLWTTLASCLAPIAKAGDGVIDLTSLANYADQTVPAYITRNNTPPGNAITDKGATLGRVLFYDKRLSRNDSISCSSCHQQAHAFSDTATASTGVNGTTGRHSMRLINARFAQEVRFFWDERATSLENQTTQPIRDHAEMGFSGANGDPAFSELLVKLAAIEEYRVLFTMTFGNSTITEARVQQAISQFIRSIQSFDSRFDAGRVQVANANTAFPNYTAQENAGKQLFLAPPPGGAGCAGCHRPGEFDIDPASGNNGVITKIGGGTDLTNTRSPSLRDLVGPGGQSNGAFMHDGSLTSLAQVVEHYNAIPNPPDGNTGLDNRLRRPGNQTQNLNLTQPQKDSLIAFLRTLTGSAVYTDARWSDPFDDQGNLTLIVFPPTEIAIQKTASNTANVICQAVPGLSYQLQSSTDLVNWNSIVATVTADLNGLCQHSVSLTNSKFYRYAYVVTP</sequence>
<keyword evidence="5 11" id="KW-0560">Oxidoreductase</keyword>
<evidence type="ECO:0000313" key="12">
    <source>
        <dbReference type="Proteomes" id="UP000534294"/>
    </source>
</evidence>
<feature type="signal peptide" evidence="9">
    <location>
        <begin position="1"/>
        <end position="23"/>
    </location>
</feature>
<dbReference type="SUPFAM" id="SSF46626">
    <property type="entry name" value="Cytochrome c"/>
    <property type="match status" value="2"/>
</dbReference>
<feature type="chain" id="PRO_5030909211" evidence="9">
    <location>
        <begin position="24"/>
        <end position="455"/>
    </location>
</feature>
<dbReference type="GO" id="GO:0004130">
    <property type="term" value="F:cytochrome-c peroxidase activity"/>
    <property type="evidence" value="ECO:0007669"/>
    <property type="project" value="UniProtKB-EC"/>
</dbReference>
<keyword evidence="12" id="KW-1185">Reference proteome</keyword>
<evidence type="ECO:0000256" key="5">
    <source>
        <dbReference type="ARBA" id="ARBA00023002"/>
    </source>
</evidence>
<dbReference type="InterPro" id="IPR004852">
    <property type="entry name" value="Di-haem_cyt_c_peroxidsae"/>
</dbReference>
<dbReference type="PANTHER" id="PTHR30600">
    <property type="entry name" value="CYTOCHROME C PEROXIDASE-RELATED"/>
    <property type="match status" value="1"/>
</dbReference>
<dbReference type="EMBL" id="JACHIF010000008">
    <property type="protein sequence ID" value="MBB5039379.1"/>
    <property type="molecule type" value="Genomic_DNA"/>
</dbReference>
<dbReference type="InterPro" id="IPR051395">
    <property type="entry name" value="Cytochrome_c_Peroxidase/MauG"/>
</dbReference>
<dbReference type="Pfam" id="PF03150">
    <property type="entry name" value="CCP_MauG"/>
    <property type="match status" value="1"/>
</dbReference>
<dbReference type="GO" id="GO:0030313">
    <property type="term" value="C:cell envelope"/>
    <property type="evidence" value="ECO:0007669"/>
    <property type="project" value="UniProtKB-SubCell"/>
</dbReference>
<comment type="caution">
    <text evidence="11">The sequence shown here is derived from an EMBL/GenBank/DDBJ whole genome shotgun (WGS) entry which is preliminary data.</text>
</comment>
<gene>
    <name evidence="11" type="ORF">HNQ64_003651</name>
</gene>
<evidence type="ECO:0000256" key="3">
    <source>
        <dbReference type="ARBA" id="ARBA00022723"/>
    </source>
</evidence>
<dbReference type="GO" id="GO:0009055">
    <property type="term" value="F:electron transfer activity"/>
    <property type="evidence" value="ECO:0007669"/>
    <property type="project" value="InterPro"/>
</dbReference>
<keyword evidence="4 9" id="KW-0732">Signal</keyword>
<dbReference type="EC" id="1.11.1.5" evidence="11"/>
<dbReference type="InterPro" id="IPR036909">
    <property type="entry name" value="Cyt_c-like_dom_sf"/>
</dbReference>
<dbReference type="GO" id="GO:0046872">
    <property type="term" value="F:metal ion binding"/>
    <property type="evidence" value="ECO:0007669"/>
    <property type="project" value="UniProtKB-KW"/>
</dbReference>
<dbReference type="GO" id="GO:0020037">
    <property type="term" value="F:heme binding"/>
    <property type="evidence" value="ECO:0007669"/>
    <property type="project" value="InterPro"/>
</dbReference>
<feature type="domain" description="Cytochrome c" evidence="10">
    <location>
        <begin position="59"/>
        <end position="168"/>
    </location>
</feature>
<protein>
    <submittedName>
        <fullName evidence="11">Cytochrome c peroxidase</fullName>
        <ecNumber evidence="11">1.11.1.5</ecNumber>
    </submittedName>
</protein>